<sequence>MSEEILLQLFDRLGHIENTLHLLVESHKRLEAEQQEMRKEQQEIRREQQEIRKEQQEIRREQQE</sequence>
<dbReference type="AlphaFoldDB" id="A0A7U9J8H9"/>
<evidence type="ECO:0000313" key="3">
    <source>
        <dbReference type="Proteomes" id="UP000018339"/>
    </source>
</evidence>
<protein>
    <submittedName>
        <fullName evidence="2">Uncharacterized protein</fullName>
    </submittedName>
</protein>
<name>A0A7U9J8H9_GEOTM</name>
<proteinExistence type="predicted"/>
<dbReference type="EMBL" id="AYSF01000092">
    <property type="protein sequence ID" value="ESU70864.1"/>
    <property type="molecule type" value="Genomic_DNA"/>
</dbReference>
<feature type="non-terminal residue" evidence="2">
    <location>
        <position position="64"/>
    </location>
</feature>
<accession>A0A7U9J8H9</accession>
<reference evidence="2 3" key="1">
    <citation type="journal article" date="2014" name="Genome Announc.">
        <title>Draft Genome Sequence of Geobacillus thermopakistaniensis Strain MAS1.</title>
        <authorList>
            <person name="Siddiqui M.A."/>
            <person name="Rashid N."/>
            <person name="Ayyampalayam S."/>
            <person name="Whitman W.B."/>
        </authorList>
    </citation>
    <scope>NUCLEOTIDE SEQUENCE [LARGE SCALE GENOMIC DNA]</scope>
    <source>
        <strain evidence="2 3">MAS1</strain>
    </source>
</reference>
<evidence type="ECO:0000313" key="2">
    <source>
        <dbReference type="EMBL" id="ESU70864.1"/>
    </source>
</evidence>
<comment type="caution">
    <text evidence="2">The sequence shown here is derived from an EMBL/GenBank/DDBJ whole genome shotgun (WGS) entry which is preliminary data.</text>
</comment>
<evidence type="ECO:0000256" key="1">
    <source>
        <dbReference type="SAM" id="MobiDB-lite"/>
    </source>
</evidence>
<gene>
    <name evidence="2" type="ORF">T260_16705</name>
</gene>
<dbReference type="Proteomes" id="UP000018339">
    <property type="component" value="Unassembled WGS sequence"/>
</dbReference>
<keyword evidence="3" id="KW-1185">Reference proteome</keyword>
<feature type="region of interest" description="Disordered" evidence="1">
    <location>
        <begin position="32"/>
        <end position="64"/>
    </location>
</feature>
<organism evidence="2 3">
    <name type="scientific">Geobacillus thermopakistaniensis (strain MAS1)</name>
    <dbReference type="NCBI Taxonomy" id="1408282"/>
    <lineage>
        <taxon>Bacteria</taxon>
        <taxon>Bacillati</taxon>
        <taxon>Bacillota</taxon>
        <taxon>Bacilli</taxon>
        <taxon>Bacillales</taxon>
        <taxon>Anoxybacillaceae</taxon>
        <taxon>Geobacillus</taxon>
    </lineage>
</organism>